<feature type="transmembrane region" description="Helical" evidence="7">
    <location>
        <begin position="197"/>
        <end position="217"/>
    </location>
</feature>
<dbReference type="InterPro" id="IPR029044">
    <property type="entry name" value="Nucleotide-diphossugar_trans"/>
</dbReference>
<dbReference type="GO" id="GO:0016757">
    <property type="term" value="F:glycosyltransferase activity"/>
    <property type="evidence" value="ECO:0007669"/>
    <property type="project" value="UniProtKB-KW"/>
</dbReference>
<evidence type="ECO:0000256" key="3">
    <source>
        <dbReference type="ARBA" id="ARBA00022679"/>
    </source>
</evidence>
<feature type="transmembrane region" description="Helical" evidence="7">
    <location>
        <begin position="567"/>
        <end position="586"/>
    </location>
</feature>
<gene>
    <name evidence="9" type="ORF">RZS28_08405</name>
</gene>
<feature type="transmembrane region" description="Helical" evidence="7">
    <location>
        <begin position="525"/>
        <end position="547"/>
    </location>
</feature>
<evidence type="ECO:0000256" key="2">
    <source>
        <dbReference type="ARBA" id="ARBA00022676"/>
    </source>
</evidence>
<dbReference type="Gene3D" id="3.90.550.10">
    <property type="entry name" value="Spore Coat Polysaccharide Biosynthesis Protein SpsA, Chain A"/>
    <property type="match status" value="1"/>
</dbReference>
<evidence type="ECO:0000256" key="4">
    <source>
        <dbReference type="ARBA" id="ARBA00022692"/>
    </source>
</evidence>
<organism evidence="9 10">
    <name type="scientific">Methylocapsa polymorpha</name>
    <dbReference type="NCBI Taxonomy" id="3080828"/>
    <lineage>
        <taxon>Bacteria</taxon>
        <taxon>Pseudomonadati</taxon>
        <taxon>Pseudomonadota</taxon>
        <taxon>Alphaproteobacteria</taxon>
        <taxon>Hyphomicrobiales</taxon>
        <taxon>Beijerinckiaceae</taxon>
        <taxon>Methylocapsa</taxon>
    </lineage>
</organism>
<dbReference type="SUPFAM" id="SSF53448">
    <property type="entry name" value="Nucleotide-diphospho-sugar transferases"/>
    <property type="match status" value="1"/>
</dbReference>
<dbReference type="Proteomes" id="UP001626536">
    <property type="component" value="Chromosome"/>
</dbReference>
<dbReference type="PANTHER" id="PTHR43867:SF2">
    <property type="entry name" value="CELLULOSE SYNTHASE CATALYTIC SUBUNIT A [UDP-FORMING]"/>
    <property type="match status" value="1"/>
</dbReference>
<keyword evidence="5 7" id="KW-1133">Transmembrane helix</keyword>
<evidence type="ECO:0000313" key="9">
    <source>
        <dbReference type="EMBL" id="WOJ91263.1"/>
    </source>
</evidence>
<keyword evidence="6 7" id="KW-0472">Membrane</keyword>
<keyword evidence="10" id="KW-1185">Reference proteome</keyword>
<dbReference type="EMBL" id="CP136862">
    <property type="protein sequence ID" value="WOJ91263.1"/>
    <property type="molecule type" value="Genomic_DNA"/>
</dbReference>
<dbReference type="EC" id="2.4.-.-" evidence="9"/>
<evidence type="ECO:0000313" key="10">
    <source>
        <dbReference type="Proteomes" id="UP001626536"/>
    </source>
</evidence>
<sequence>MDGLPIELSFLSADGAAPAALVAAQAQARAQGITPEAALLARGAIDETSYYQSLARHLGVIFIDREIALGASARYPHSIHAGIAPLGGDSGPRWLAAPPGAALADLLHRARRGELARMSLAITTPTHLSRLVRAYAAAAIAREASFGLASLDASFSAKEGPNRAQFRFVIAAIGIAALALALAPASASILLSMAANLLFLAAILLRLFAGAASVGAARNLGRVPTEDRQLPTYSIVVALHREARVAAQLVAALEAIDYPRGKLDIKLVIEEDDRATRLALEALRLPPAYEIIVAPDGAPRTKPRALNVALPLLRGEFMAIFDAEDAPAPHQLREAAERFLRAPRRLACLQARLTIDNIEDSWLTRLFSIEYAMLFDVLHSGLAALRLPLPLGGSSNHFRTDVLREVCGWDAWNVTEDADLGLRLARFGYRTGTLPSSTQEEAPSGVIAWLTQRRRWAKGWMQTLITLSRDPRRVLAEIGAADASALVLMMTGLVIAPPLWPFLTAFMIHELMTIGLAAEPSSGLALVQVTLWVSVALFGIGSVLWLSLLGMKRRKLLGLWPFLPLLFPYYLMMSVAAWAALYDLILRPYHWHKTEHGLAKSSRRNMETIAARAAAAKANFL</sequence>
<dbReference type="InterPro" id="IPR001173">
    <property type="entry name" value="Glyco_trans_2-like"/>
</dbReference>
<proteinExistence type="predicted"/>
<dbReference type="InterPro" id="IPR050321">
    <property type="entry name" value="Glycosyltr_2/OpgH_subfam"/>
</dbReference>
<evidence type="ECO:0000256" key="1">
    <source>
        <dbReference type="ARBA" id="ARBA00004141"/>
    </source>
</evidence>
<evidence type="ECO:0000256" key="7">
    <source>
        <dbReference type="SAM" id="Phobius"/>
    </source>
</evidence>
<evidence type="ECO:0000259" key="8">
    <source>
        <dbReference type="Pfam" id="PF13632"/>
    </source>
</evidence>
<keyword evidence="3 9" id="KW-0808">Transferase</keyword>
<keyword evidence="2 9" id="KW-0328">Glycosyltransferase</keyword>
<reference evidence="9 10" key="1">
    <citation type="submission" date="2023-10" db="EMBL/GenBank/DDBJ databases">
        <title>Novel methanotroph of the genus Methylocapsa from a subarctic wetland.</title>
        <authorList>
            <person name="Belova S.E."/>
            <person name="Oshkin I.Y."/>
            <person name="Miroshnikov K."/>
            <person name="Dedysh S.N."/>
        </authorList>
    </citation>
    <scope>NUCLEOTIDE SEQUENCE [LARGE SCALE GENOMIC DNA]</scope>
    <source>
        <strain evidence="9 10">RX1</strain>
    </source>
</reference>
<evidence type="ECO:0000256" key="5">
    <source>
        <dbReference type="ARBA" id="ARBA00022989"/>
    </source>
</evidence>
<accession>A0ABZ0HX26</accession>
<comment type="subcellular location">
    <subcellularLocation>
        <location evidence="1">Membrane</location>
        <topology evidence="1">Multi-pass membrane protein</topology>
    </subcellularLocation>
</comment>
<dbReference type="RefSeq" id="WP_407340858.1">
    <property type="nucleotide sequence ID" value="NZ_CP136862.1"/>
</dbReference>
<keyword evidence="4 7" id="KW-0812">Transmembrane</keyword>
<dbReference type="PANTHER" id="PTHR43867">
    <property type="entry name" value="CELLULOSE SYNTHASE CATALYTIC SUBUNIT A [UDP-FORMING]"/>
    <property type="match status" value="1"/>
</dbReference>
<name>A0ABZ0HX26_9HYPH</name>
<evidence type="ECO:0000256" key="6">
    <source>
        <dbReference type="ARBA" id="ARBA00023136"/>
    </source>
</evidence>
<feature type="transmembrane region" description="Helical" evidence="7">
    <location>
        <begin position="168"/>
        <end position="191"/>
    </location>
</feature>
<protein>
    <submittedName>
        <fullName evidence="9">Glycosyltransferase</fullName>
        <ecNumber evidence="9">2.4.-.-</ecNumber>
    </submittedName>
</protein>
<dbReference type="Pfam" id="PF13632">
    <property type="entry name" value="Glyco_trans_2_3"/>
    <property type="match status" value="1"/>
</dbReference>
<feature type="domain" description="Glycosyltransferase 2-like" evidence="8">
    <location>
        <begin position="320"/>
        <end position="565"/>
    </location>
</feature>